<accession>A0A150MT12</accession>
<evidence type="ECO:0000313" key="1">
    <source>
        <dbReference type="EMBL" id="KYD27604.1"/>
    </source>
</evidence>
<dbReference type="Proteomes" id="UP000075424">
    <property type="component" value="Unassembled WGS sequence"/>
</dbReference>
<organism evidence="1 2">
    <name type="scientific">Geobacillus stearothermophilus</name>
    <name type="common">Bacillus stearothermophilus</name>
    <dbReference type="NCBI Taxonomy" id="1422"/>
    <lineage>
        <taxon>Bacteria</taxon>
        <taxon>Bacillati</taxon>
        <taxon>Bacillota</taxon>
        <taxon>Bacilli</taxon>
        <taxon>Bacillales</taxon>
        <taxon>Anoxybacillaceae</taxon>
        <taxon>Geobacillus</taxon>
    </lineage>
</organism>
<dbReference type="AlphaFoldDB" id="A0A150MT12"/>
<comment type="caution">
    <text evidence="1">The sequence shown here is derived from an EMBL/GenBank/DDBJ whole genome shotgun (WGS) entry which is preliminary data.</text>
</comment>
<protein>
    <submittedName>
        <fullName evidence="1">Uncharacterized protein</fullName>
    </submittedName>
</protein>
<name>A0A150MT12_GEOSE</name>
<dbReference type="EMBL" id="LQYV01000041">
    <property type="protein sequence ID" value="KYD27604.1"/>
    <property type="molecule type" value="Genomic_DNA"/>
</dbReference>
<evidence type="ECO:0000313" key="2">
    <source>
        <dbReference type="Proteomes" id="UP000075424"/>
    </source>
</evidence>
<reference evidence="1 2" key="1">
    <citation type="submission" date="2016-01" db="EMBL/GenBank/DDBJ databases">
        <title>Draft Genome Sequences of Seven Thermophilic Sporeformers Isolated from Foods.</title>
        <authorList>
            <person name="Berendsen E.M."/>
            <person name="Wells-Bennik M.H."/>
            <person name="Krawcyk A.O."/>
            <person name="De Jong A."/>
            <person name="Holsappel S."/>
            <person name="Eijlander R.T."/>
            <person name="Kuipers O.P."/>
        </authorList>
    </citation>
    <scope>NUCLEOTIDE SEQUENCE [LARGE SCALE GENOMIC DNA]</scope>
    <source>
        <strain evidence="1 2">B4109</strain>
    </source>
</reference>
<gene>
    <name evidence="1" type="ORF">B4109_3110</name>
</gene>
<proteinExistence type="predicted"/>
<sequence length="41" mass="4881">MRKIEKEYEQGKRRIAPPFCMGSRTGDYFAQFLHDNETESL</sequence>